<dbReference type="InterPro" id="IPR002656">
    <property type="entry name" value="Acyl_transf_3_dom"/>
</dbReference>
<reference evidence="11 12" key="1">
    <citation type="journal article" date="2012" name="J. Bacteriol.">
        <title>Complete genome sequence of phototrophic betaproteobacterium Rubrivivax gelatinosus IL144.</title>
        <authorList>
            <person name="Nagashima S."/>
            <person name="Kamimura A."/>
            <person name="Shimizu T."/>
            <person name="Nakamura-isaki S."/>
            <person name="Aono E."/>
            <person name="Sakamoto K."/>
            <person name="Ichikawa N."/>
            <person name="Nakazawa H."/>
            <person name="Sekine M."/>
            <person name="Yamazaki S."/>
            <person name="Fujita N."/>
            <person name="Shimada K."/>
            <person name="Hanada S."/>
            <person name="Nagashima K.V.P."/>
        </authorList>
    </citation>
    <scope>NUCLEOTIDE SEQUENCE [LARGE SCALE GENOMIC DNA]</scope>
    <source>
        <strain evidence="12">NBRC 100245 / IL144</strain>
    </source>
</reference>
<dbReference type="KEGG" id="rge:RGE_04430"/>
<feature type="transmembrane region" description="Helical" evidence="8">
    <location>
        <begin position="242"/>
        <end position="258"/>
    </location>
</feature>
<evidence type="ECO:0000256" key="1">
    <source>
        <dbReference type="ARBA" id="ARBA00004651"/>
    </source>
</evidence>
<evidence type="ECO:0000256" key="7">
    <source>
        <dbReference type="ARBA" id="ARBA00023315"/>
    </source>
</evidence>
<feature type="transmembrane region" description="Helical" evidence="8">
    <location>
        <begin position="326"/>
        <end position="346"/>
    </location>
</feature>
<dbReference type="HOGENOM" id="CLU_005679_10_1_4"/>
<dbReference type="PANTHER" id="PTHR23028:SF53">
    <property type="entry name" value="ACYL_TRANSF_3 DOMAIN-CONTAINING PROTEIN"/>
    <property type="match status" value="1"/>
</dbReference>
<dbReference type="Gene3D" id="3.40.50.1110">
    <property type="entry name" value="SGNH hydrolase"/>
    <property type="match status" value="1"/>
</dbReference>
<dbReference type="Pfam" id="PF19040">
    <property type="entry name" value="SGNH"/>
    <property type="match status" value="1"/>
</dbReference>
<evidence type="ECO:0000256" key="8">
    <source>
        <dbReference type="SAM" id="Phobius"/>
    </source>
</evidence>
<evidence type="ECO:0000313" key="11">
    <source>
        <dbReference type="EMBL" id="BAL93788.1"/>
    </source>
</evidence>
<feature type="transmembrane region" description="Helical" evidence="8">
    <location>
        <begin position="174"/>
        <end position="192"/>
    </location>
</feature>
<keyword evidence="6 8" id="KW-0472">Membrane</keyword>
<accession>I0HLA1</accession>
<feature type="domain" description="Acyltransferase 3" evidence="9">
    <location>
        <begin position="20"/>
        <end position="341"/>
    </location>
</feature>
<organism evidence="11 12">
    <name type="scientific">Rubrivivax gelatinosus (strain NBRC 100245 / IL144)</name>
    <dbReference type="NCBI Taxonomy" id="983917"/>
    <lineage>
        <taxon>Bacteria</taxon>
        <taxon>Pseudomonadati</taxon>
        <taxon>Pseudomonadota</taxon>
        <taxon>Betaproteobacteria</taxon>
        <taxon>Burkholderiales</taxon>
        <taxon>Sphaerotilaceae</taxon>
        <taxon>Rubrivivax</taxon>
    </lineage>
</organism>
<dbReference type="InterPro" id="IPR036514">
    <property type="entry name" value="SGNH_hydro_sf"/>
</dbReference>
<feature type="transmembrane region" description="Helical" evidence="8">
    <location>
        <begin position="86"/>
        <end position="105"/>
    </location>
</feature>
<keyword evidence="3 11" id="KW-0808">Transferase</keyword>
<dbReference type="GO" id="GO:0016747">
    <property type="term" value="F:acyltransferase activity, transferring groups other than amino-acyl groups"/>
    <property type="evidence" value="ECO:0007669"/>
    <property type="project" value="InterPro"/>
</dbReference>
<feature type="transmembrane region" description="Helical" evidence="8">
    <location>
        <begin position="146"/>
        <end position="167"/>
    </location>
</feature>
<evidence type="ECO:0000256" key="5">
    <source>
        <dbReference type="ARBA" id="ARBA00022989"/>
    </source>
</evidence>
<feature type="transmembrane region" description="Helical" evidence="8">
    <location>
        <begin position="212"/>
        <end position="230"/>
    </location>
</feature>
<dbReference type="InterPro" id="IPR050879">
    <property type="entry name" value="Acyltransferase_3"/>
</dbReference>
<feature type="transmembrane region" description="Helical" evidence="8">
    <location>
        <begin position="302"/>
        <end position="320"/>
    </location>
</feature>
<dbReference type="eggNOG" id="COG1835">
    <property type="taxonomic scope" value="Bacteria"/>
</dbReference>
<feature type="domain" description="SGNH" evidence="10">
    <location>
        <begin position="411"/>
        <end position="650"/>
    </location>
</feature>
<evidence type="ECO:0000259" key="10">
    <source>
        <dbReference type="Pfam" id="PF19040"/>
    </source>
</evidence>
<keyword evidence="4 8" id="KW-0812">Transmembrane</keyword>
<sequence length="665" mass="73019">MALSAPSPQEAVARHDVRDDIQFLRGLAVLSVATYHARLFGLSGGYLGVDVFFVISGFLITRNILRDLDQNRFSFVGFYFRRAKRLLPAACFMLLWTSVLAVWILTPRQFSDFAAQALGTATFTANFVLPAQTGYFEPAAEMKPLLHAWSLSLEEQYYFLLPLLLWAVPRRRRLVLLGGTAVLSLALCIVAVDKAHTYWRLPDLDSRQLAFYMLPTRAWELLAGSLLAVTQVDRLRTPPRPVQWLALLGVLVLLVHPIDEIHPRWDAILVTAGMVLLLAGRGEWLPRNPGSSLVARIGDWSYSLYLVHWPLFALATAAYLGEPPALVRFSLLAIAVALAYLQWRHVEQRFRFHRGGRLGHSVAALLACSLTVMALPYVMQEMRWGDKAADIVPPAAKGISVACAREAGVRDASSCRTAPNPEYVVWGDSFAMHLVPGLLQMREVGNSMLQLTKAACAPIPGVASLDSEHDASWARDCLNFNKAALEMILSTPSVRHVILASPFQGYLTAGSLRIFDGEHGSITTERQEVLQRFIATIAAIKATGREVIVVAPPPSGGFNAADCFLKQQLGQIVLGRTTCSIGHAERMARQGTINESLARLEREAGAVVLHFDSALCTQDECRTTAPDGRTTYYADGDHLNVEGSKVIVPKVFAARTSGSGAEVVR</sequence>
<gene>
    <name evidence="11" type="ordered locus">RGE_04430</name>
</gene>
<keyword evidence="2" id="KW-1003">Cell membrane</keyword>
<evidence type="ECO:0000256" key="4">
    <source>
        <dbReference type="ARBA" id="ARBA00022692"/>
    </source>
</evidence>
<protein>
    <submittedName>
        <fullName evidence="11">Acyltransferase 3</fullName>
    </submittedName>
</protein>
<dbReference type="STRING" id="983917.RGE_04430"/>
<dbReference type="Pfam" id="PF01757">
    <property type="entry name" value="Acyl_transf_3"/>
    <property type="match status" value="1"/>
</dbReference>
<dbReference type="InterPro" id="IPR043968">
    <property type="entry name" value="SGNH"/>
</dbReference>
<keyword evidence="5 8" id="KW-1133">Transmembrane helix</keyword>
<dbReference type="Proteomes" id="UP000007883">
    <property type="component" value="Chromosome"/>
</dbReference>
<evidence type="ECO:0000313" key="12">
    <source>
        <dbReference type="Proteomes" id="UP000007883"/>
    </source>
</evidence>
<evidence type="ECO:0000256" key="3">
    <source>
        <dbReference type="ARBA" id="ARBA00022679"/>
    </source>
</evidence>
<name>I0HLA1_RUBGI</name>
<dbReference type="PANTHER" id="PTHR23028">
    <property type="entry name" value="ACETYLTRANSFERASE"/>
    <property type="match status" value="1"/>
</dbReference>
<dbReference type="PATRIC" id="fig|983917.3.peg.435"/>
<feature type="transmembrane region" description="Helical" evidence="8">
    <location>
        <begin position="358"/>
        <end position="379"/>
    </location>
</feature>
<comment type="subcellular location">
    <subcellularLocation>
        <location evidence="1">Cell membrane</location>
        <topology evidence="1">Multi-pass membrane protein</topology>
    </subcellularLocation>
</comment>
<feature type="transmembrane region" description="Helical" evidence="8">
    <location>
        <begin position="264"/>
        <end position="281"/>
    </location>
</feature>
<keyword evidence="12" id="KW-1185">Reference proteome</keyword>
<dbReference type="EMBL" id="AP012320">
    <property type="protein sequence ID" value="BAL93788.1"/>
    <property type="molecule type" value="Genomic_DNA"/>
</dbReference>
<evidence type="ECO:0000259" key="9">
    <source>
        <dbReference type="Pfam" id="PF01757"/>
    </source>
</evidence>
<dbReference type="SUPFAM" id="SSF52266">
    <property type="entry name" value="SGNH hydrolase"/>
    <property type="match status" value="1"/>
</dbReference>
<evidence type="ECO:0000256" key="6">
    <source>
        <dbReference type="ARBA" id="ARBA00023136"/>
    </source>
</evidence>
<evidence type="ECO:0000256" key="2">
    <source>
        <dbReference type="ARBA" id="ARBA00022475"/>
    </source>
</evidence>
<dbReference type="GO" id="GO:0016788">
    <property type="term" value="F:hydrolase activity, acting on ester bonds"/>
    <property type="evidence" value="ECO:0007669"/>
    <property type="project" value="UniProtKB-ARBA"/>
</dbReference>
<proteinExistence type="predicted"/>
<feature type="transmembrane region" description="Helical" evidence="8">
    <location>
        <begin position="45"/>
        <end position="65"/>
    </location>
</feature>
<dbReference type="AlphaFoldDB" id="I0HLA1"/>
<keyword evidence="7 11" id="KW-0012">Acyltransferase</keyword>
<dbReference type="GO" id="GO:0009103">
    <property type="term" value="P:lipopolysaccharide biosynthetic process"/>
    <property type="evidence" value="ECO:0007669"/>
    <property type="project" value="TreeGrafter"/>
</dbReference>
<dbReference type="GO" id="GO:0005886">
    <property type="term" value="C:plasma membrane"/>
    <property type="evidence" value="ECO:0007669"/>
    <property type="project" value="UniProtKB-SubCell"/>
</dbReference>